<evidence type="ECO:0000313" key="3">
    <source>
        <dbReference type="Proteomes" id="UP000077755"/>
    </source>
</evidence>
<dbReference type="EMBL" id="CP093349">
    <property type="protein sequence ID" value="WOH08345.1"/>
    <property type="molecule type" value="Genomic_DNA"/>
</dbReference>
<name>A0AAF1B6T3_DAUCS</name>
<organism evidence="2 3">
    <name type="scientific">Daucus carota subsp. sativus</name>
    <name type="common">Carrot</name>
    <dbReference type="NCBI Taxonomy" id="79200"/>
    <lineage>
        <taxon>Eukaryota</taxon>
        <taxon>Viridiplantae</taxon>
        <taxon>Streptophyta</taxon>
        <taxon>Embryophyta</taxon>
        <taxon>Tracheophyta</taxon>
        <taxon>Spermatophyta</taxon>
        <taxon>Magnoliopsida</taxon>
        <taxon>eudicotyledons</taxon>
        <taxon>Gunneridae</taxon>
        <taxon>Pentapetalae</taxon>
        <taxon>asterids</taxon>
        <taxon>campanulids</taxon>
        <taxon>Apiales</taxon>
        <taxon>Apiaceae</taxon>
        <taxon>Apioideae</taxon>
        <taxon>Scandiceae</taxon>
        <taxon>Daucinae</taxon>
        <taxon>Daucus</taxon>
        <taxon>Daucus sect. Daucus</taxon>
    </lineage>
</organism>
<gene>
    <name evidence="2" type="ORF">DCAR_0727784</name>
</gene>
<sequence>MTPKIRKHDSGFEKCKKKKERIEELVKSQERALDKFIMKEPQVFCENQILDDHVDVNIYNINIKQTDNFKIDAKTVVPDVEKNDAFYTLVIYDPRNWDALDSNMIDIFT</sequence>
<reference evidence="2" key="1">
    <citation type="journal article" date="2016" name="Nat. Genet.">
        <title>A high-quality carrot genome assembly provides new insights into carotenoid accumulation and asterid genome evolution.</title>
        <authorList>
            <person name="Iorizzo M."/>
            <person name="Ellison S."/>
            <person name="Senalik D."/>
            <person name="Zeng P."/>
            <person name="Satapoomin P."/>
            <person name="Huang J."/>
            <person name="Bowman M."/>
            <person name="Iovene M."/>
            <person name="Sanseverino W."/>
            <person name="Cavagnaro P."/>
            <person name="Yildiz M."/>
            <person name="Macko-Podgorni A."/>
            <person name="Moranska E."/>
            <person name="Grzebelus E."/>
            <person name="Grzebelus D."/>
            <person name="Ashrafi H."/>
            <person name="Zheng Z."/>
            <person name="Cheng S."/>
            <person name="Spooner D."/>
            <person name="Van Deynze A."/>
            <person name="Simon P."/>
        </authorList>
    </citation>
    <scope>NUCLEOTIDE SEQUENCE</scope>
    <source>
        <tissue evidence="2">Leaf</tissue>
    </source>
</reference>
<accession>A0AAF1B6T3</accession>
<reference evidence="2" key="2">
    <citation type="submission" date="2022-03" db="EMBL/GenBank/DDBJ databases">
        <title>Draft title - Genomic analysis of global carrot germplasm unveils the trajectory of domestication and the origin of high carotenoid orange carrot.</title>
        <authorList>
            <person name="Iorizzo M."/>
            <person name="Ellison S."/>
            <person name="Senalik D."/>
            <person name="Macko-Podgorni A."/>
            <person name="Grzebelus D."/>
            <person name="Bostan H."/>
            <person name="Rolling W."/>
            <person name="Curaba J."/>
            <person name="Simon P."/>
        </authorList>
    </citation>
    <scope>NUCLEOTIDE SEQUENCE</scope>
    <source>
        <tissue evidence="2">Leaf</tissue>
    </source>
</reference>
<evidence type="ECO:0000256" key="1">
    <source>
        <dbReference type="SAM" id="Coils"/>
    </source>
</evidence>
<feature type="coiled-coil region" evidence="1">
    <location>
        <begin position="12"/>
        <end position="39"/>
    </location>
</feature>
<keyword evidence="3" id="KW-1185">Reference proteome</keyword>
<keyword evidence="1" id="KW-0175">Coiled coil</keyword>
<dbReference type="Proteomes" id="UP000077755">
    <property type="component" value="Chromosome 7"/>
</dbReference>
<evidence type="ECO:0000313" key="2">
    <source>
        <dbReference type="EMBL" id="WOH08345.1"/>
    </source>
</evidence>
<proteinExistence type="predicted"/>
<dbReference type="AlphaFoldDB" id="A0AAF1B6T3"/>
<protein>
    <submittedName>
        <fullName evidence="2">Uncharacterized protein</fullName>
    </submittedName>
</protein>